<organism evidence="5 6">
    <name type="scientific">Carboxydothermus islandicus</name>
    <dbReference type="NCBI Taxonomy" id="661089"/>
    <lineage>
        <taxon>Bacteria</taxon>
        <taxon>Bacillati</taxon>
        <taxon>Bacillota</taxon>
        <taxon>Clostridia</taxon>
        <taxon>Thermoanaerobacterales</taxon>
        <taxon>Thermoanaerobacteraceae</taxon>
        <taxon>Carboxydothermus</taxon>
    </lineage>
</organism>
<name>A0A1L8D1N1_9THEO</name>
<dbReference type="GO" id="GO:0051604">
    <property type="term" value="P:protein maturation"/>
    <property type="evidence" value="ECO:0007669"/>
    <property type="project" value="InterPro"/>
</dbReference>
<evidence type="ECO:0000313" key="6">
    <source>
        <dbReference type="Proteomes" id="UP000187338"/>
    </source>
</evidence>
<keyword evidence="2 4" id="KW-0479">Metal-binding</keyword>
<feature type="binding site" evidence="4">
    <location>
        <position position="89"/>
    </location>
    <ligand>
        <name>Zn(2+)</name>
        <dbReference type="ChEBI" id="CHEBI:29105"/>
    </ligand>
</feature>
<dbReference type="Proteomes" id="UP000187338">
    <property type="component" value="Unassembled WGS sequence"/>
</dbReference>
<dbReference type="STRING" id="661089.ciss_10150"/>
<keyword evidence="3 4" id="KW-0862">Zinc</keyword>
<evidence type="ECO:0000256" key="2">
    <source>
        <dbReference type="ARBA" id="ARBA00022723"/>
    </source>
</evidence>
<dbReference type="GO" id="GO:0016151">
    <property type="term" value="F:nickel cation binding"/>
    <property type="evidence" value="ECO:0007669"/>
    <property type="project" value="UniProtKB-UniRule"/>
</dbReference>
<protein>
    <recommendedName>
        <fullName evidence="4">Hydrogenase maturation factor HypA</fullName>
    </recommendedName>
</protein>
<evidence type="ECO:0000256" key="3">
    <source>
        <dbReference type="ARBA" id="ARBA00022833"/>
    </source>
</evidence>
<evidence type="ECO:0000313" key="5">
    <source>
        <dbReference type="EMBL" id="GAV25082.1"/>
    </source>
</evidence>
<keyword evidence="1 4" id="KW-0533">Nickel</keyword>
<comment type="caution">
    <text evidence="5">The sequence shown here is derived from an EMBL/GenBank/DDBJ whole genome shotgun (WGS) entry which is preliminary data.</text>
</comment>
<keyword evidence="6" id="KW-1185">Reference proteome</keyword>
<dbReference type="PANTHER" id="PTHR34535:SF3">
    <property type="entry name" value="HYDROGENASE MATURATION FACTOR HYPA"/>
    <property type="match status" value="1"/>
</dbReference>
<proteinExistence type="inferred from homology"/>
<dbReference type="PIRSF" id="PIRSF004761">
    <property type="entry name" value="Hydrgn_mat_HypA"/>
    <property type="match status" value="1"/>
</dbReference>
<dbReference type="RefSeq" id="WP_075865250.1">
    <property type="nucleotide sequence ID" value="NZ_BDJL01000030.1"/>
</dbReference>
<sequence length="113" mass="12523">MHETALMESVLVILRESAKANGIQKVTKVKLKVGELTNALPEALELAFEAAKGDLLAQDAILEIEPVKAQILCRNCQKISTIDWLNYYCSHCLSSNVKIIAGDELLIDYYEGE</sequence>
<dbReference type="EMBL" id="BDJL01000030">
    <property type="protein sequence ID" value="GAV25082.1"/>
    <property type="molecule type" value="Genomic_DNA"/>
</dbReference>
<accession>A0A1L8D1N1</accession>
<dbReference type="HAMAP" id="MF_00213">
    <property type="entry name" value="HypA_HybF"/>
    <property type="match status" value="1"/>
</dbReference>
<evidence type="ECO:0000256" key="4">
    <source>
        <dbReference type="HAMAP-Rule" id="MF_00213"/>
    </source>
</evidence>
<dbReference type="Gene3D" id="3.30.2320.80">
    <property type="match status" value="1"/>
</dbReference>
<dbReference type="InterPro" id="IPR000688">
    <property type="entry name" value="HypA/HybF"/>
</dbReference>
<dbReference type="PANTHER" id="PTHR34535">
    <property type="entry name" value="HYDROGENASE MATURATION FACTOR HYPA"/>
    <property type="match status" value="1"/>
</dbReference>
<dbReference type="GO" id="GO:0008270">
    <property type="term" value="F:zinc ion binding"/>
    <property type="evidence" value="ECO:0007669"/>
    <property type="project" value="UniProtKB-UniRule"/>
</dbReference>
<dbReference type="Pfam" id="PF01155">
    <property type="entry name" value="HypA"/>
    <property type="match status" value="1"/>
</dbReference>
<feature type="binding site" evidence="4">
    <location>
        <position position="76"/>
    </location>
    <ligand>
        <name>Zn(2+)</name>
        <dbReference type="ChEBI" id="CHEBI:29105"/>
    </ligand>
</feature>
<dbReference type="OrthoDB" id="9800361at2"/>
<gene>
    <name evidence="4" type="primary">hypA</name>
    <name evidence="5" type="ORF">ciss_10150</name>
</gene>
<comment type="similarity">
    <text evidence="4">Belongs to the HypA/HybF family.</text>
</comment>
<dbReference type="AlphaFoldDB" id="A0A1L8D1N1"/>
<evidence type="ECO:0000256" key="1">
    <source>
        <dbReference type="ARBA" id="ARBA00022596"/>
    </source>
</evidence>
<reference evidence="6" key="1">
    <citation type="submission" date="2016-12" db="EMBL/GenBank/DDBJ databases">
        <title>Draft Genome Sequences od Carboxydothermus pertinax and islandicus, Hydrogenogenic Carboxydotrophic Bacteria.</title>
        <authorList>
            <person name="Fukuyama Y."/>
            <person name="Ohmae K."/>
            <person name="Yoneda Y."/>
            <person name="Yoshida T."/>
            <person name="Sako Y."/>
        </authorList>
    </citation>
    <scope>NUCLEOTIDE SEQUENCE [LARGE SCALE GENOMIC DNA]</scope>
    <source>
        <strain evidence="6">SET</strain>
    </source>
</reference>
<comment type="function">
    <text evidence="4">Involved in the maturation of [NiFe] hydrogenases. Required for nickel insertion into the metal center of the hydrogenase.</text>
</comment>
<feature type="binding site" evidence="4">
    <location>
        <position position="92"/>
    </location>
    <ligand>
        <name>Zn(2+)</name>
        <dbReference type="ChEBI" id="CHEBI:29105"/>
    </ligand>
</feature>
<feature type="binding site" evidence="4">
    <location>
        <position position="2"/>
    </location>
    <ligand>
        <name>Ni(2+)</name>
        <dbReference type="ChEBI" id="CHEBI:49786"/>
    </ligand>
</feature>
<feature type="binding site" evidence="4">
    <location>
        <position position="73"/>
    </location>
    <ligand>
        <name>Zn(2+)</name>
        <dbReference type="ChEBI" id="CHEBI:29105"/>
    </ligand>
</feature>